<proteinExistence type="predicted"/>
<reference evidence="1 2" key="1">
    <citation type="submission" date="2019-06" db="EMBL/GenBank/DDBJ databases">
        <title>Sequencing the genomes of 1000 actinobacteria strains.</title>
        <authorList>
            <person name="Klenk H.-P."/>
        </authorList>
    </citation>
    <scope>NUCLEOTIDE SEQUENCE [LARGE SCALE GENOMIC DNA]</scope>
    <source>
        <strain evidence="1 2">DSM 43866</strain>
    </source>
</reference>
<dbReference type="RefSeq" id="WP_122976414.1">
    <property type="nucleotide sequence ID" value="NZ_BOMX01000062.1"/>
</dbReference>
<accession>A0A561VH02</accession>
<dbReference type="Proteomes" id="UP000320239">
    <property type="component" value="Unassembled WGS sequence"/>
</dbReference>
<dbReference type="AlphaFoldDB" id="A0A561VH02"/>
<dbReference type="SUPFAM" id="SSF56219">
    <property type="entry name" value="DNase I-like"/>
    <property type="match status" value="1"/>
</dbReference>
<gene>
    <name evidence="1" type="ORF">FHX34_107385</name>
</gene>
<protein>
    <recommendedName>
        <fullName evidence="3">Endonuclease/exonuclease/phosphatase family protein</fullName>
    </recommendedName>
</protein>
<sequence length="228" mass="24910">MNICNSGKAGCYSGERAVDEAKVLIAEHLPTAVFINEICRGQELDIAQNGSYPDYPATHFTAAWNADANTTVKCTNGADYGSAILVNNNYAYMNDRGVYSAQNSTSEQRVYGCARFADFYGCVTHLSTDEPTALNQCNQLSKQKLPAMQALYGESSVPAIISGDLNMEYDTADPENVQKCVPSGWTRKGDGDVQHVMVSSHFTGMSSKVWPTYYTDHDALEITVTAPW</sequence>
<organism evidence="1 2">
    <name type="scientific">Actinoplanes teichomyceticus</name>
    <dbReference type="NCBI Taxonomy" id="1867"/>
    <lineage>
        <taxon>Bacteria</taxon>
        <taxon>Bacillati</taxon>
        <taxon>Actinomycetota</taxon>
        <taxon>Actinomycetes</taxon>
        <taxon>Micromonosporales</taxon>
        <taxon>Micromonosporaceae</taxon>
        <taxon>Actinoplanes</taxon>
    </lineage>
</organism>
<dbReference type="InterPro" id="IPR036691">
    <property type="entry name" value="Endo/exonu/phosph_ase_sf"/>
</dbReference>
<evidence type="ECO:0008006" key="3">
    <source>
        <dbReference type="Google" id="ProtNLM"/>
    </source>
</evidence>
<dbReference type="OrthoDB" id="3357160at2"/>
<name>A0A561VH02_ACTTI</name>
<dbReference type="Gene3D" id="3.60.10.10">
    <property type="entry name" value="Endonuclease/exonuclease/phosphatase"/>
    <property type="match status" value="1"/>
</dbReference>
<comment type="caution">
    <text evidence="1">The sequence shown here is derived from an EMBL/GenBank/DDBJ whole genome shotgun (WGS) entry which is preliminary data.</text>
</comment>
<evidence type="ECO:0000313" key="2">
    <source>
        <dbReference type="Proteomes" id="UP000320239"/>
    </source>
</evidence>
<evidence type="ECO:0000313" key="1">
    <source>
        <dbReference type="EMBL" id="TWG10887.1"/>
    </source>
</evidence>
<keyword evidence="2" id="KW-1185">Reference proteome</keyword>
<dbReference type="EMBL" id="VIWY01000007">
    <property type="protein sequence ID" value="TWG10887.1"/>
    <property type="molecule type" value="Genomic_DNA"/>
</dbReference>